<evidence type="ECO:0000313" key="1">
    <source>
        <dbReference type="EMBL" id="NEN79017.1"/>
    </source>
</evidence>
<dbReference type="EMBL" id="JAAGXA010000007">
    <property type="protein sequence ID" value="NEN79017.1"/>
    <property type="molecule type" value="Genomic_DNA"/>
</dbReference>
<comment type="caution">
    <text evidence="1">The sequence shown here is derived from an EMBL/GenBank/DDBJ whole genome shotgun (WGS) entry which is preliminary data.</text>
</comment>
<evidence type="ECO:0000313" key="2">
    <source>
        <dbReference type="Proteomes" id="UP000468687"/>
    </source>
</evidence>
<dbReference type="Proteomes" id="UP000468687">
    <property type="component" value="Unassembled WGS sequence"/>
</dbReference>
<sequence>MTHRRGPHRHGARAASAVGAGVLAVALLAGCGTGPETIGPTGVDELVVPSPSPDPADFVADVDNAWWPLVGGSTATYDDGTGRLLRRTVATAPERVGGVQAVAVRTEAVAATWGEDALPPPRTEWFAQDRRRNVWLVGGTLADGSRWEAGVDGAAAGLVVTGTPRTGDGYVRRAAPGPADVRVRVLAVGETTTVGGEEVEVARLEVTTAGATVSEAEAAEGGRPTAGRTRAPQVGEEVLARGVGPVRLTGPFGDWVLVAP</sequence>
<proteinExistence type="predicted"/>
<name>A0A6P0HL81_9ACTN</name>
<protein>
    <submittedName>
        <fullName evidence="1">Uncharacterized protein</fullName>
    </submittedName>
</protein>
<accession>A0A6P0HL81</accession>
<reference evidence="1 2" key="1">
    <citation type="journal article" date="2014" name="Int. J. Syst. Evol. Microbiol.">
        <title>Nocardioides zeae sp. nov., isolated from the stem of Zea mays.</title>
        <authorList>
            <person name="Glaeser S.P."/>
            <person name="McInroy J.A."/>
            <person name="Busse H.J."/>
            <person name="Kampfer P."/>
        </authorList>
    </citation>
    <scope>NUCLEOTIDE SEQUENCE [LARGE SCALE GENOMIC DNA]</scope>
    <source>
        <strain evidence="1 2">JCM 30728</strain>
    </source>
</reference>
<dbReference type="AlphaFoldDB" id="A0A6P0HL81"/>
<dbReference type="PROSITE" id="PS51257">
    <property type="entry name" value="PROKAR_LIPOPROTEIN"/>
    <property type="match status" value="1"/>
</dbReference>
<gene>
    <name evidence="1" type="ORF">G3T38_12090</name>
</gene>
<keyword evidence="2" id="KW-1185">Reference proteome</keyword>
<dbReference type="RefSeq" id="WP_163772545.1">
    <property type="nucleotide sequence ID" value="NZ_JAAGXA010000007.1"/>
</dbReference>
<organism evidence="1 2">
    <name type="scientific">Nocardioides zeae</name>
    <dbReference type="NCBI Taxonomy" id="1457234"/>
    <lineage>
        <taxon>Bacteria</taxon>
        <taxon>Bacillati</taxon>
        <taxon>Actinomycetota</taxon>
        <taxon>Actinomycetes</taxon>
        <taxon>Propionibacteriales</taxon>
        <taxon>Nocardioidaceae</taxon>
        <taxon>Nocardioides</taxon>
    </lineage>
</organism>